<evidence type="ECO:0000313" key="2">
    <source>
        <dbReference type="EMBL" id="KAG0139265.1"/>
    </source>
</evidence>
<evidence type="ECO:0000313" key="3">
    <source>
        <dbReference type="Proteomes" id="UP000886653"/>
    </source>
</evidence>
<name>A0A9P6N8F6_9BASI</name>
<dbReference type="Proteomes" id="UP000886653">
    <property type="component" value="Unassembled WGS sequence"/>
</dbReference>
<gene>
    <name evidence="2" type="ORF">CROQUDRAFT_111691</name>
</gene>
<organism evidence="2 3">
    <name type="scientific">Cronartium quercuum f. sp. fusiforme G11</name>
    <dbReference type="NCBI Taxonomy" id="708437"/>
    <lineage>
        <taxon>Eukaryota</taxon>
        <taxon>Fungi</taxon>
        <taxon>Dikarya</taxon>
        <taxon>Basidiomycota</taxon>
        <taxon>Pucciniomycotina</taxon>
        <taxon>Pucciniomycetes</taxon>
        <taxon>Pucciniales</taxon>
        <taxon>Coleosporiaceae</taxon>
        <taxon>Cronartium</taxon>
    </lineage>
</organism>
<dbReference type="EMBL" id="MU167661">
    <property type="protein sequence ID" value="KAG0139265.1"/>
    <property type="molecule type" value="Genomic_DNA"/>
</dbReference>
<feature type="region of interest" description="Disordered" evidence="1">
    <location>
        <begin position="49"/>
        <end position="75"/>
    </location>
</feature>
<dbReference type="AlphaFoldDB" id="A0A9P6N8F6"/>
<keyword evidence="3" id="KW-1185">Reference proteome</keyword>
<comment type="caution">
    <text evidence="2">The sequence shown here is derived from an EMBL/GenBank/DDBJ whole genome shotgun (WGS) entry which is preliminary data.</text>
</comment>
<proteinExistence type="predicted"/>
<sequence>MSSCWAPGLEVAELPTSAAASLDLDPPECPHLLALSAIRTNIPLIPGSLPPDPSIRYHRQPGTSQPTPPSLPSSRTHFTGTLVHFHSALTFVSASSPPRPIQLCTGLLSRTTLGQT</sequence>
<reference evidence="2" key="1">
    <citation type="submission" date="2013-11" db="EMBL/GenBank/DDBJ databases">
        <title>Genome sequence of the fusiform rust pathogen reveals effectors for host alternation and coevolution with pine.</title>
        <authorList>
            <consortium name="DOE Joint Genome Institute"/>
            <person name="Smith K."/>
            <person name="Pendleton A."/>
            <person name="Kubisiak T."/>
            <person name="Anderson C."/>
            <person name="Salamov A."/>
            <person name="Aerts A."/>
            <person name="Riley R."/>
            <person name="Clum A."/>
            <person name="Lindquist E."/>
            <person name="Ence D."/>
            <person name="Campbell M."/>
            <person name="Kronenberg Z."/>
            <person name="Feau N."/>
            <person name="Dhillon B."/>
            <person name="Hamelin R."/>
            <person name="Burleigh J."/>
            <person name="Smith J."/>
            <person name="Yandell M."/>
            <person name="Nelson C."/>
            <person name="Grigoriev I."/>
            <person name="Davis J."/>
        </authorList>
    </citation>
    <scope>NUCLEOTIDE SEQUENCE</scope>
    <source>
        <strain evidence="2">G11</strain>
    </source>
</reference>
<evidence type="ECO:0000256" key="1">
    <source>
        <dbReference type="SAM" id="MobiDB-lite"/>
    </source>
</evidence>
<protein>
    <submittedName>
        <fullName evidence="2">Uncharacterized protein</fullName>
    </submittedName>
</protein>
<accession>A0A9P6N8F6</accession>